<name>A0ABV1ZZ45_9ACTN</name>
<evidence type="ECO:0000256" key="3">
    <source>
        <dbReference type="ARBA" id="ARBA00022679"/>
    </source>
</evidence>
<feature type="region of interest" description="Disordered" evidence="4">
    <location>
        <begin position="889"/>
        <end position="908"/>
    </location>
</feature>
<dbReference type="Gene3D" id="3.10.129.110">
    <property type="entry name" value="Polyketide synthase dehydratase"/>
    <property type="match status" value="1"/>
</dbReference>
<dbReference type="InterPro" id="IPR016036">
    <property type="entry name" value="Malonyl_transacylase_ACP-bd"/>
</dbReference>
<keyword evidence="1" id="KW-0596">Phosphopantetheine</keyword>
<dbReference type="SUPFAM" id="SSF51735">
    <property type="entry name" value="NAD(P)-binding Rossmann-fold domains"/>
    <property type="match status" value="1"/>
</dbReference>
<evidence type="ECO:0000259" key="5">
    <source>
        <dbReference type="PROSITE" id="PS50075"/>
    </source>
</evidence>
<dbReference type="SUPFAM" id="SSF53901">
    <property type="entry name" value="Thiolase-like"/>
    <property type="match status" value="1"/>
</dbReference>
<dbReference type="SMART" id="SM00826">
    <property type="entry name" value="PKS_DH"/>
    <property type="match status" value="1"/>
</dbReference>
<dbReference type="InterPro" id="IPR032821">
    <property type="entry name" value="PKS_assoc"/>
</dbReference>
<dbReference type="Gene3D" id="3.40.366.10">
    <property type="entry name" value="Malonyl-Coenzyme A Acyl Carrier Protein, domain 2"/>
    <property type="match status" value="1"/>
</dbReference>
<dbReference type="Pfam" id="PF00109">
    <property type="entry name" value="ketoacyl-synt"/>
    <property type="match status" value="1"/>
</dbReference>
<dbReference type="PANTHER" id="PTHR43775">
    <property type="entry name" value="FATTY ACID SYNTHASE"/>
    <property type="match status" value="1"/>
</dbReference>
<dbReference type="Proteomes" id="UP001432401">
    <property type="component" value="Unassembled WGS sequence"/>
</dbReference>
<dbReference type="EMBL" id="JBEQNB010000012">
    <property type="protein sequence ID" value="MES0836390.1"/>
    <property type="molecule type" value="Genomic_DNA"/>
</dbReference>
<dbReference type="SUPFAM" id="SSF52151">
    <property type="entry name" value="FabD/lysophospholipase-like"/>
    <property type="match status" value="1"/>
</dbReference>
<dbReference type="InterPro" id="IPR013968">
    <property type="entry name" value="PKS_KR"/>
</dbReference>
<evidence type="ECO:0000256" key="1">
    <source>
        <dbReference type="ARBA" id="ARBA00022450"/>
    </source>
</evidence>
<dbReference type="PROSITE" id="PS50075">
    <property type="entry name" value="CARRIER"/>
    <property type="match status" value="1"/>
</dbReference>
<dbReference type="Pfam" id="PF02801">
    <property type="entry name" value="Ketoacyl-synt_C"/>
    <property type="match status" value="1"/>
</dbReference>
<dbReference type="SUPFAM" id="SSF47336">
    <property type="entry name" value="ACP-like"/>
    <property type="match status" value="1"/>
</dbReference>
<dbReference type="Pfam" id="PF00550">
    <property type="entry name" value="PP-binding"/>
    <property type="match status" value="1"/>
</dbReference>
<evidence type="ECO:0000313" key="7">
    <source>
        <dbReference type="EMBL" id="MES0836390.1"/>
    </source>
</evidence>
<dbReference type="InterPro" id="IPR042104">
    <property type="entry name" value="PKS_dehydratase_sf"/>
</dbReference>
<dbReference type="InterPro" id="IPR016035">
    <property type="entry name" value="Acyl_Trfase/lysoPLipase"/>
</dbReference>
<dbReference type="InterPro" id="IPR049551">
    <property type="entry name" value="PKS_DH_C"/>
</dbReference>
<dbReference type="SMART" id="SM00822">
    <property type="entry name" value="PKS_KR"/>
    <property type="match status" value="1"/>
</dbReference>
<dbReference type="InterPro" id="IPR036291">
    <property type="entry name" value="NAD(P)-bd_dom_sf"/>
</dbReference>
<keyword evidence="3" id="KW-0808">Transferase</keyword>
<feature type="region of interest" description="Disordered" evidence="4">
    <location>
        <begin position="1023"/>
        <end position="1042"/>
    </location>
</feature>
<gene>
    <name evidence="7" type="ORF">ABUK86_21610</name>
</gene>
<dbReference type="CDD" id="cd08953">
    <property type="entry name" value="KR_2_SDR_x"/>
    <property type="match status" value="1"/>
</dbReference>
<dbReference type="Gene3D" id="3.40.47.10">
    <property type="match status" value="1"/>
</dbReference>
<dbReference type="Pfam" id="PF00698">
    <property type="entry name" value="Acyl_transf_1"/>
    <property type="match status" value="1"/>
</dbReference>
<dbReference type="SMART" id="SM00827">
    <property type="entry name" value="PKS_AT"/>
    <property type="match status" value="1"/>
</dbReference>
<sequence>MNGVAIVGMACTYGGASTPAELWDNALSGRRAFRRIPAERLDLADYLGESGTDPDRISVTHAAVLEGYEFDRAAFGVAGPTYRATDLTHWLALDTASRALSDAGLDATAGAADTSVFVGNTLTGEFTRSHVLRTRWPYVRRVVAGLLAERGETDPCLLDDLRDRFLEPFPEPDGDTLAGSLSNTIAGRICSHFGFGGGGYTVDGACASSLLAVIHGCREITEGRARTVVAGGVDLSIDPFELVGFSRAGALARDRMRVFDRGSSGFLPGEGCGMVVLTRLEDAQALGLRPYAVLRGWGVSSDGTGGITRPESEGQRLALDRAYREAGFHARTVSYFEAHGTGTVIGDRAELKALSGLVGEPGDGPLPAVGSVKALIGHTKAAAGAAGLIKAVMAVHTQVVPPTAGCEDPVEELSGDRARLRTVREPETWPQGRPLRAGVSSMGFGGINAHVVVEGLAAHRRTGLDARTATLGRTPQESELLVFSADSAEELRERIQDAARTADTLSYAQYTDLAAELSRTRGGGAHRAAVTAAPDAGLPGLLRRAADAVAAGRRTLGPDVFTAPPGGDGARIGLLMSGQAASAGRTGGALARRLPAVADLYEGADLPEGDPAADTSVAQPRIVAASLASIAALEALGIRADLAVGHSLGELTALAWAGALSEADLAAVVRERGRAMAALPGDHGAMAALAMPEERVRPLLPDGVGVACLNAPGATVVSGGTAAVDRVVRELDGLRLPVAHAFHSPLVAGAVADLRKALDAAEVTAPRRPVYSTVTGELLAPGTDLREHLVRQTTAPVLFDRAMEAAAGTDLWIEAGPDTVLTHLARGRGVPAFAVEAGSDGIGGLLRCAAAAWALGRDVRVEALYEHRFLRPIDPGRPQRFLANPCERAAPAAAPEPERRPAPVPAPGATVEEAAGAAPADVIRAVVAERAELPLASVTGDTRLRADLHLNSITVAQLIAEAARRLSLPVPAHLTEHSGATIAQIAELLAEGPATGTDAAKADTVAGVAPWVRVFTVDHVEVRPLRPGTGGPRTAPADGGAGGTHVVARDDDALGAALAPRNLGEGTLVLRPARDDDPLACLDLVAEAAKALTGARRLLVVQDDDGPAHATAAGFARSAHLELGVPAAVVTVPARSPGAADLVEAEAASLAEHGGYAECRHHPDGTRTEPRLRHRPLSEPPAGHRFPGPGDVLLVTGGGKGIGAECARTLAVRTGARIAVLGRSDPADDPELARNLARFEEDGVDHTYQRADVRDPDSVRRAVHAAVDALGPVTGVLHGAGANEPAALADLDPGALEHAVAPKVSGLLNLLDALDPGPLRLFVSFGSLIARTGLPGEAHYALANEWLGALTEEVASRVEGCRALAVDWSVWSGAGMGERLGTLDALARRGIDPIPLDTGLDLLHRLIASPDVSGGVVVTGRYGDAPTLRAEEAELPMLRFLERPRRVVPGVEAVADTVLRADTDPYLEHHEFEGDRLLPAVLGMEAMAQAASVLTGTREHPVLEDLRLTAPVVVGRGEEVTLRAAALALPDGTVRTVLRSSATGFAVDHFTAVLPPPGTPDTGRRVVLPVVPDAPVPVRPDEHLYGRLLFQDGPLRRVGAYRRLTGYDCVADLEEGPGGAWFAHHLPGRLLLGDPGRRDAALHALQACLPGTRLLPVGAERVTILDTASAPALLHARERHAEGGRHVFDLELAGADGAVLERWEGLALNVMGPGPLPVGVELLGPHLDRRAAEVTGVAGVRVAVERGDTQVRRRARAVHRLLGTGVTVRGRPDGRPELSTGDQVSVTHCGAVTMVATAPVPVGVDLVWMPDTVEARVRWDDVLGPEALALRDALADRDPGRGRDEHAAVVWAASEALRKCAGRPGGPMTLRSLDGPWILLDGGGVTVAVHHDGDDVAAVAVRGGDGA</sequence>
<dbReference type="PROSITE" id="PS52004">
    <property type="entry name" value="KS3_2"/>
    <property type="match status" value="1"/>
</dbReference>
<dbReference type="Pfam" id="PF08659">
    <property type="entry name" value="KR"/>
    <property type="match status" value="1"/>
</dbReference>
<dbReference type="SUPFAM" id="SSF56214">
    <property type="entry name" value="4'-phosphopantetheinyl transferase"/>
    <property type="match status" value="1"/>
</dbReference>
<keyword evidence="8" id="KW-1185">Reference proteome</keyword>
<dbReference type="SUPFAM" id="SSF54637">
    <property type="entry name" value="Thioesterase/thiol ester dehydrase-isomerase"/>
    <property type="match status" value="1"/>
</dbReference>
<dbReference type="InterPro" id="IPR001227">
    <property type="entry name" value="Ac_transferase_dom_sf"/>
</dbReference>
<evidence type="ECO:0000256" key="4">
    <source>
        <dbReference type="SAM" id="MobiDB-lite"/>
    </source>
</evidence>
<dbReference type="Pfam" id="PF21089">
    <property type="entry name" value="PKS_DH_N"/>
    <property type="match status" value="1"/>
</dbReference>
<dbReference type="Gene3D" id="3.40.50.720">
    <property type="entry name" value="NAD(P)-binding Rossmann-like Domain"/>
    <property type="match status" value="1"/>
</dbReference>
<evidence type="ECO:0000259" key="6">
    <source>
        <dbReference type="PROSITE" id="PS52004"/>
    </source>
</evidence>
<dbReference type="InterPro" id="IPR050091">
    <property type="entry name" value="PKS_NRPS_Biosynth_Enz"/>
</dbReference>
<dbReference type="InterPro" id="IPR037143">
    <property type="entry name" value="4-PPantetheinyl_Trfase_dom_sf"/>
</dbReference>
<evidence type="ECO:0000256" key="2">
    <source>
        <dbReference type="ARBA" id="ARBA00022553"/>
    </source>
</evidence>
<protein>
    <submittedName>
        <fullName evidence="7">Type I polyketide synthase</fullName>
        <ecNumber evidence="7">6.4.-.-</ecNumber>
    </submittedName>
</protein>
<dbReference type="PANTHER" id="PTHR43775:SF37">
    <property type="entry name" value="SI:DKEY-61P9.11"/>
    <property type="match status" value="1"/>
</dbReference>
<dbReference type="InterPro" id="IPR014031">
    <property type="entry name" value="Ketoacyl_synth_C"/>
</dbReference>
<dbReference type="RefSeq" id="WP_352985212.1">
    <property type="nucleotide sequence ID" value="NZ_JBEQNA010000001.1"/>
</dbReference>
<accession>A0ABV1ZZ45</accession>
<dbReference type="EC" id="6.4.-.-" evidence="7"/>
<dbReference type="InterPro" id="IPR029069">
    <property type="entry name" value="HotDog_dom_sf"/>
</dbReference>
<dbReference type="InterPro" id="IPR057326">
    <property type="entry name" value="KR_dom"/>
</dbReference>
<reference evidence="7 8" key="1">
    <citation type="submission" date="2024-06" db="EMBL/GenBank/DDBJ databases">
        <authorList>
            <person name="Bataeva Y.V."/>
            <person name="Grigorian L.N."/>
            <person name="Solomentsev V.I."/>
        </authorList>
    </citation>
    <scope>NUCLEOTIDE SEQUENCE [LARGE SCALE GENOMIC DNA]</scope>
    <source>
        <strain evidence="8">SCPM-O-B-12605 (RCAM04882)</strain>
    </source>
</reference>
<dbReference type="InterPro" id="IPR020841">
    <property type="entry name" value="PKS_Beta-ketoAc_synthase_dom"/>
</dbReference>
<dbReference type="InterPro" id="IPR014043">
    <property type="entry name" value="Acyl_transferase_dom"/>
</dbReference>
<keyword evidence="7" id="KW-0436">Ligase</keyword>
<dbReference type="InterPro" id="IPR014030">
    <property type="entry name" value="Ketoacyl_synth_N"/>
</dbReference>
<comment type="caution">
    <text evidence="7">The sequence shown here is derived from an EMBL/GenBank/DDBJ whole genome shotgun (WGS) entry which is preliminary data.</text>
</comment>
<dbReference type="SMART" id="SM00825">
    <property type="entry name" value="PKS_KS"/>
    <property type="match status" value="1"/>
</dbReference>
<proteinExistence type="predicted"/>
<dbReference type="InterPro" id="IPR036736">
    <property type="entry name" value="ACP-like_sf"/>
</dbReference>
<dbReference type="Gene3D" id="1.10.1200.10">
    <property type="entry name" value="ACP-like"/>
    <property type="match status" value="1"/>
</dbReference>
<feature type="domain" description="Carrier" evidence="5">
    <location>
        <begin position="917"/>
        <end position="993"/>
    </location>
</feature>
<keyword evidence="2" id="KW-0597">Phosphoprotein</keyword>
<dbReference type="InterPro" id="IPR020807">
    <property type="entry name" value="PKS_DH"/>
</dbReference>
<organism evidence="7 8">
    <name type="scientific">Nocardiopsis tropica</name>
    <dbReference type="NCBI Taxonomy" id="109330"/>
    <lineage>
        <taxon>Bacteria</taxon>
        <taxon>Bacillati</taxon>
        <taxon>Actinomycetota</taxon>
        <taxon>Actinomycetes</taxon>
        <taxon>Streptosporangiales</taxon>
        <taxon>Nocardiopsidaceae</taxon>
        <taxon>Nocardiopsis</taxon>
    </lineage>
</organism>
<dbReference type="Pfam" id="PF16197">
    <property type="entry name" value="KAsynt_C_assoc"/>
    <property type="match status" value="1"/>
</dbReference>
<dbReference type="Pfam" id="PF14765">
    <property type="entry name" value="PS-DH"/>
    <property type="match status" value="1"/>
</dbReference>
<dbReference type="InterPro" id="IPR049552">
    <property type="entry name" value="PKS_DH_N"/>
</dbReference>
<dbReference type="InterPro" id="IPR009081">
    <property type="entry name" value="PP-bd_ACP"/>
</dbReference>
<evidence type="ECO:0000313" key="8">
    <source>
        <dbReference type="Proteomes" id="UP001432401"/>
    </source>
</evidence>
<dbReference type="InterPro" id="IPR016039">
    <property type="entry name" value="Thiolase-like"/>
</dbReference>
<dbReference type="CDD" id="cd00833">
    <property type="entry name" value="PKS"/>
    <property type="match status" value="1"/>
</dbReference>
<dbReference type="GO" id="GO:0016874">
    <property type="term" value="F:ligase activity"/>
    <property type="evidence" value="ECO:0007669"/>
    <property type="project" value="UniProtKB-KW"/>
</dbReference>
<feature type="domain" description="Ketosynthase family 3 (KS3)" evidence="6">
    <location>
        <begin position="1"/>
        <end position="455"/>
    </location>
</feature>
<dbReference type="SUPFAM" id="SSF55048">
    <property type="entry name" value="Probable ACP-binding domain of malonyl-CoA ACP transacylase"/>
    <property type="match status" value="1"/>
</dbReference>